<gene>
    <name evidence="2" type="ORF">BO82DRAFT_41677</name>
</gene>
<organism evidence="2 3">
    <name type="scientific">Aspergillus uvarum CBS 121591</name>
    <dbReference type="NCBI Taxonomy" id="1448315"/>
    <lineage>
        <taxon>Eukaryota</taxon>
        <taxon>Fungi</taxon>
        <taxon>Dikarya</taxon>
        <taxon>Ascomycota</taxon>
        <taxon>Pezizomycotina</taxon>
        <taxon>Eurotiomycetes</taxon>
        <taxon>Eurotiomycetidae</taxon>
        <taxon>Eurotiales</taxon>
        <taxon>Aspergillaceae</taxon>
        <taxon>Aspergillus</taxon>
        <taxon>Aspergillus subgen. Circumdati</taxon>
    </lineage>
</organism>
<dbReference type="Proteomes" id="UP000248340">
    <property type="component" value="Unassembled WGS sequence"/>
</dbReference>
<name>A0A319CC75_9EURO</name>
<dbReference type="RefSeq" id="XP_025493666.1">
    <property type="nucleotide sequence ID" value="XM_025640005.1"/>
</dbReference>
<evidence type="ECO:0000256" key="1">
    <source>
        <dbReference type="SAM" id="MobiDB-lite"/>
    </source>
</evidence>
<feature type="region of interest" description="Disordered" evidence="1">
    <location>
        <begin position="76"/>
        <end position="95"/>
    </location>
</feature>
<dbReference type="EMBL" id="KZ821689">
    <property type="protein sequence ID" value="PYH83466.1"/>
    <property type="molecule type" value="Genomic_DNA"/>
</dbReference>
<dbReference type="GeneID" id="37142747"/>
<sequence>MPFFLFTCLLSSCSLIYSSLLLHLLFPVKFDSQRLVVSDGTVLPNFRGSFFEFSYSGLICSLGHQMQLTFRVPPKRLGSARSSSSPGSSPSQHQP</sequence>
<proteinExistence type="predicted"/>
<accession>A0A319CC75</accession>
<keyword evidence="3" id="KW-1185">Reference proteome</keyword>
<dbReference type="VEuPathDB" id="FungiDB:BO82DRAFT_41677"/>
<protein>
    <submittedName>
        <fullName evidence="2">Uncharacterized protein</fullName>
    </submittedName>
</protein>
<evidence type="ECO:0000313" key="2">
    <source>
        <dbReference type="EMBL" id="PYH83466.1"/>
    </source>
</evidence>
<dbReference type="AlphaFoldDB" id="A0A319CC75"/>
<evidence type="ECO:0000313" key="3">
    <source>
        <dbReference type="Proteomes" id="UP000248340"/>
    </source>
</evidence>
<feature type="compositionally biased region" description="Low complexity" evidence="1">
    <location>
        <begin position="79"/>
        <end position="95"/>
    </location>
</feature>
<reference evidence="2 3" key="1">
    <citation type="submission" date="2016-12" db="EMBL/GenBank/DDBJ databases">
        <title>The genomes of Aspergillus section Nigri reveals drivers in fungal speciation.</title>
        <authorList>
            <consortium name="DOE Joint Genome Institute"/>
            <person name="Vesth T.C."/>
            <person name="Nybo J."/>
            <person name="Theobald S."/>
            <person name="Brandl J."/>
            <person name="Frisvad J.C."/>
            <person name="Nielsen K.F."/>
            <person name="Lyhne E.K."/>
            <person name="Kogle M.E."/>
            <person name="Kuo A."/>
            <person name="Riley R."/>
            <person name="Clum A."/>
            <person name="Nolan M."/>
            <person name="Lipzen A."/>
            <person name="Salamov A."/>
            <person name="Henrissat B."/>
            <person name="Wiebenga A."/>
            <person name="De Vries R.P."/>
            <person name="Grigoriev I.V."/>
            <person name="Mortensen U.H."/>
            <person name="Andersen M.R."/>
            <person name="Baker S.E."/>
        </authorList>
    </citation>
    <scope>NUCLEOTIDE SEQUENCE [LARGE SCALE GENOMIC DNA]</scope>
    <source>
        <strain evidence="2 3">CBS 121591</strain>
    </source>
</reference>